<dbReference type="RefSeq" id="WP_252822700.1">
    <property type="nucleotide sequence ID" value="NZ_JAMXQS010000014.1"/>
</dbReference>
<gene>
    <name evidence="1" type="ORF">NGM99_21180</name>
</gene>
<sequence length="111" mass="12227">MNHASLVDHHNMRVAATIRRTLQHILTAPKEVSAGIGQASFGAISRSGTLRSHMTDHAVVLSVRHVIADREPRVADLNVSAKIKRGKLVSLALAYTIKPTKQRDQIKIDYV</sequence>
<proteinExistence type="predicted"/>
<name>A0ABT1CDN3_9HYPH</name>
<keyword evidence="2" id="KW-1185">Reference proteome</keyword>
<evidence type="ECO:0000313" key="1">
    <source>
        <dbReference type="EMBL" id="MCO6052306.1"/>
    </source>
</evidence>
<dbReference type="EMBL" id="JAMXQS010000014">
    <property type="protein sequence ID" value="MCO6052306.1"/>
    <property type="molecule type" value="Genomic_DNA"/>
</dbReference>
<protein>
    <recommendedName>
        <fullName evidence="3">IraD/Gp25-like domain-containing protein</fullName>
    </recommendedName>
</protein>
<accession>A0ABT1CDN3</accession>
<evidence type="ECO:0008006" key="3">
    <source>
        <dbReference type="Google" id="ProtNLM"/>
    </source>
</evidence>
<evidence type="ECO:0000313" key="2">
    <source>
        <dbReference type="Proteomes" id="UP001205906"/>
    </source>
</evidence>
<comment type="caution">
    <text evidence="1">The sequence shown here is derived from an EMBL/GenBank/DDBJ whole genome shotgun (WGS) entry which is preliminary data.</text>
</comment>
<reference evidence="1 2" key="1">
    <citation type="submission" date="2022-06" db="EMBL/GenBank/DDBJ databases">
        <title>Mesorhizobium sp. strain RP14 Genome sequencing and assembly.</title>
        <authorList>
            <person name="Kim I."/>
        </authorList>
    </citation>
    <scope>NUCLEOTIDE SEQUENCE [LARGE SCALE GENOMIC DNA]</scope>
    <source>
        <strain evidence="2">RP14(2022)</strain>
    </source>
</reference>
<dbReference type="Proteomes" id="UP001205906">
    <property type="component" value="Unassembled WGS sequence"/>
</dbReference>
<organism evidence="1 2">
    <name type="scientific">Mesorhizobium liriopis</name>
    <dbReference type="NCBI Taxonomy" id="2953882"/>
    <lineage>
        <taxon>Bacteria</taxon>
        <taxon>Pseudomonadati</taxon>
        <taxon>Pseudomonadota</taxon>
        <taxon>Alphaproteobacteria</taxon>
        <taxon>Hyphomicrobiales</taxon>
        <taxon>Phyllobacteriaceae</taxon>
        <taxon>Mesorhizobium</taxon>
    </lineage>
</organism>